<keyword evidence="2" id="KW-0378">Hydrolase</keyword>
<dbReference type="SUPFAM" id="SSF50891">
    <property type="entry name" value="Cyclophilin-like"/>
    <property type="match status" value="1"/>
</dbReference>
<protein>
    <recommendedName>
        <fullName evidence="4">Carboxyltransferase domain-containing protein</fullName>
    </recommendedName>
</protein>
<keyword evidence="3" id="KW-0067">ATP-binding</keyword>
<evidence type="ECO:0000313" key="5">
    <source>
        <dbReference type="EMBL" id="SVA76568.1"/>
    </source>
</evidence>
<dbReference type="Pfam" id="PF02626">
    <property type="entry name" value="CT_A_B"/>
    <property type="match status" value="1"/>
</dbReference>
<dbReference type="NCBIfam" id="TIGR00724">
    <property type="entry name" value="urea_amlyse_rel"/>
    <property type="match status" value="1"/>
</dbReference>
<sequence length="307" mass="33747">MSIEIISSGLQTTIQDLGREGWRHMGVPESGGADKPSLKLANFLLNKALNSPVLECTLTGPSLKFLRSYSLVVTGADMNPKINNKEIKMNKVIDVKPNDILSLDNCSKGCRAYIALSEDILAEDFLGSVSTYLPAKLGGINGLALTEGTLIETKSCESEVFSLTNKDLKLNDPFQNEWKLRVIEGPEYDFVKSASKEKIFSSIFSVSNDSSRMGNRLIGKGIELTNHDQMVSCPMSIGTIQCPENGSPIILGCDSQTLGGYPRVLQIAAVDLHLIGQLRPNDNIFFERISIDHAREEFKKQNSLFPF</sequence>
<dbReference type="AlphaFoldDB" id="A0A381YHL2"/>
<dbReference type="SMART" id="SM00797">
    <property type="entry name" value="AHS2"/>
    <property type="match status" value="1"/>
</dbReference>
<gene>
    <name evidence="5" type="ORF">METZ01_LOCUS129422</name>
</gene>
<dbReference type="PANTHER" id="PTHR43309:SF5">
    <property type="entry name" value="5-OXOPROLINASE SUBUNIT C"/>
    <property type="match status" value="1"/>
</dbReference>
<evidence type="ECO:0000256" key="1">
    <source>
        <dbReference type="ARBA" id="ARBA00022741"/>
    </source>
</evidence>
<dbReference type="InterPro" id="IPR029000">
    <property type="entry name" value="Cyclophilin-like_dom_sf"/>
</dbReference>
<evidence type="ECO:0000259" key="4">
    <source>
        <dbReference type="SMART" id="SM00797"/>
    </source>
</evidence>
<dbReference type="InterPro" id="IPR003778">
    <property type="entry name" value="CT_A_B"/>
</dbReference>
<dbReference type="Gene3D" id="2.40.100.10">
    <property type="entry name" value="Cyclophilin-like"/>
    <property type="match status" value="1"/>
</dbReference>
<reference evidence="5" key="1">
    <citation type="submission" date="2018-05" db="EMBL/GenBank/DDBJ databases">
        <authorList>
            <person name="Lanie J.A."/>
            <person name="Ng W.-L."/>
            <person name="Kazmierczak K.M."/>
            <person name="Andrzejewski T.M."/>
            <person name="Davidsen T.M."/>
            <person name="Wayne K.J."/>
            <person name="Tettelin H."/>
            <person name="Glass J.I."/>
            <person name="Rusch D."/>
            <person name="Podicherti R."/>
            <person name="Tsui H.-C.T."/>
            <person name="Winkler M.E."/>
        </authorList>
    </citation>
    <scope>NUCLEOTIDE SEQUENCE</scope>
</reference>
<evidence type="ECO:0000256" key="3">
    <source>
        <dbReference type="ARBA" id="ARBA00022840"/>
    </source>
</evidence>
<dbReference type="PANTHER" id="PTHR43309">
    <property type="entry name" value="5-OXOPROLINASE SUBUNIT C"/>
    <property type="match status" value="1"/>
</dbReference>
<dbReference type="InterPro" id="IPR052708">
    <property type="entry name" value="PxpC"/>
</dbReference>
<evidence type="ECO:0000256" key="2">
    <source>
        <dbReference type="ARBA" id="ARBA00022801"/>
    </source>
</evidence>
<feature type="domain" description="Carboxyltransferase" evidence="4">
    <location>
        <begin position="24"/>
        <end position="304"/>
    </location>
</feature>
<dbReference type="GO" id="GO:0016787">
    <property type="term" value="F:hydrolase activity"/>
    <property type="evidence" value="ECO:0007669"/>
    <property type="project" value="UniProtKB-KW"/>
</dbReference>
<name>A0A381YHL2_9ZZZZ</name>
<proteinExistence type="predicted"/>
<organism evidence="5">
    <name type="scientific">marine metagenome</name>
    <dbReference type="NCBI Taxonomy" id="408172"/>
    <lineage>
        <taxon>unclassified sequences</taxon>
        <taxon>metagenomes</taxon>
        <taxon>ecological metagenomes</taxon>
    </lineage>
</organism>
<dbReference type="GO" id="GO:0005524">
    <property type="term" value="F:ATP binding"/>
    <property type="evidence" value="ECO:0007669"/>
    <property type="project" value="UniProtKB-KW"/>
</dbReference>
<dbReference type="EMBL" id="UINC01018266">
    <property type="protein sequence ID" value="SVA76568.1"/>
    <property type="molecule type" value="Genomic_DNA"/>
</dbReference>
<keyword evidence="1" id="KW-0547">Nucleotide-binding</keyword>
<accession>A0A381YHL2</accession>